<dbReference type="PANTHER" id="PTHR19972:SF10">
    <property type="entry name" value="CALBINDIN-32"/>
    <property type="match status" value="1"/>
</dbReference>
<evidence type="ECO:0000256" key="2">
    <source>
        <dbReference type="SAM" id="MobiDB-lite"/>
    </source>
</evidence>
<dbReference type="EMBL" id="CALNXJ010000006">
    <property type="protein sequence ID" value="CAH3041033.1"/>
    <property type="molecule type" value="Genomic_DNA"/>
</dbReference>
<dbReference type="Pfam" id="PF13202">
    <property type="entry name" value="EF-hand_5"/>
    <property type="match status" value="1"/>
</dbReference>
<dbReference type="GO" id="GO:0045202">
    <property type="term" value="C:synapse"/>
    <property type="evidence" value="ECO:0007669"/>
    <property type="project" value="TreeGrafter"/>
</dbReference>
<dbReference type="GO" id="GO:0005509">
    <property type="term" value="F:calcium ion binding"/>
    <property type="evidence" value="ECO:0007669"/>
    <property type="project" value="InterPro"/>
</dbReference>
<dbReference type="CDD" id="cd15902">
    <property type="entry name" value="EFh_HEF"/>
    <property type="match status" value="2"/>
</dbReference>
<proteinExistence type="predicted"/>
<feature type="domain" description="EF-hand" evidence="3">
    <location>
        <begin position="310"/>
        <end position="345"/>
    </location>
</feature>
<accession>A0AAU9VWE7</accession>
<dbReference type="GO" id="GO:0043005">
    <property type="term" value="C:neuron projection"/>
    <property type="evidence" value="ECO:0007669"/>
    <property type="project" value="TreeGrafter"/>
</dbReference>
<dbReference type="Gene3D" id="1.10.238.10">
    <property type="entry name" value="EF-hand"/>
    <property type="match status" value="6"/>
</dbReference>
<feature type="domain" description="EF-hand" evidence="3">
    <location>
        <begin position="110"/>
        <end position="145"/>
    </location>
</feature>
<comment type="caution">
    <text evidence="4">The sequence shown here is derived from an EMBL/GenBank/DDBJ whole genome shotgun (WGS) entry which is preliminary data.</text>
</comment>
<feature type="domain" description="EF-hand" evidence="3">
    <location>
        <begin position="20"/>
        <end position="55"/>
    </location>
</feature>
<dbReference type="GO" id="GO:0051480">
    <property type="term" value="P:regulation of cytosolic calcium ion concentration"/>
    <property type="evidence" value="ECO:0007669"/>
    <property type="project" value="TreeGrafter"/>
</dbReference>
<dbReference type="Pfam" id="PF13499">
    <property type="entry name" value="EF-hand_7"/>
    <property type="match status" value="3"/>
</dbReference>
<feature type="domain" description="EF-hand" evidence="3">
    <location>
        <begin position="154"/>
        <end position="189"/>
    </location>
</feature>
<organism evidence="4 5">
    <name type="scientific">Pocillopora meandrina</name>
    <dbReference type="NCBI Taxonomy" id="46732"/>
    <lineage>
        <taxon>Eukaryota</taxon>
        <taxon>Metazoa</taxon>
        <taxon>Cnidaria</taxon>
        <taxon>Anthozoa</taxon>
        <taxon>Hexacorallia</taxon>
        <taxon>Scleractinia</taxon>
        <taxon>Astrocoeniina</taxon>
        <taxon>Pocilloporidae</taxon>
        <taxon>Pocillopora</taxon>
    </lineage>
</organism>
<feature type="compositionally biased region" description="Basic and acidic residues" evidence="2">
    <location>
        <begin position="530"/>
        <end position="557"/>
    </location>
</feature>
<dbReference type="GO" id="GO:0005634">
    <property type="term" value="C:nucleus"/>
    <property type="evidence" value="ECO:0007669"/>
    <property type="project" value="TreeGrafter"/>
</dbReference>
<dbReference type="PROSITE" id="PS50222">
    <property type="entry name" value="EF_HAND_2"/>
    <property type="match status" value="8"/>
</dbReference>
<gene>
    <name evidence="4" type="ORF">PMEA_00028689</name>
</gene>
<keyword evidence="1" id="KW-0106">Calcium</keyword>
<name>A0AAU9VWE7_9CNID</name>
<protein>
    <recommendedName>
        <fullName evidence="3">EF-hand domain-containing protein</fullName>
    </recommendedName>
</protein>
<evidence type="ECO:0000259" key="3">
    <source>
        <dbReference type="PROSITE" id="PS50222"/>
    </source>
</evidence>
<evidence type="ECO:0000256" key="1">
    <source>
        <dbReference type="ARBA" id="ARBA00022837"/>
    </source>
</evidence>
<dbReference type="PROSITE" id="PS00018">
    <property type="entry name" value="EF_HAND_1"/>
    <property type="match status" value="8"/>
</dbReference>
<feature type="domain" description="EF-hand" evidence="3">
    <location>
        <begin position="444"/>
        <end position="479"/>
    </location>
</feature>
<dbReference type="InterPro" id="IPR002048">
    <property type="entry name" value="EF_hand_dom"/>
</dbReference>
<feature type="domain" description="EF-hand" evidence="3">
    <location>
        <begin position="399"/>
        <end position="434"/>
    </location>
</feature>
<keyword evidence="5" id="KW-1185">Reference proteome</keyword>
<feature type="compositionally biased region" description="Low complexity" evidence="2">
    <location>
        <begin position="562"/>
        <end position="571"/>
    </location>
</feature>
<dbReference type="PANTHER" id="PTHR19972">
    <property type="entry name" value="CALBINDIN"/>
    <property type="match status" value="1"/>
</dbReference>
<dbReference type="SMART" id="SM00054">
    <property type="entry name" value="EFh"/>
    <property type="match status" value="11"/>
</dbReference>
<feature type="region of interest" description="Disordered" evidence="2">
    <location>
        <begin position="530"/>
        <end position="571"/>
    </location>
</feature>
<reference evidence="4 5" key="1">
    <citation type="submission" date="2022-05" db="EMBL/GenBank/DDBJ databases">
        <authorList>
            <consortium name="Genoscope - CEA"/>
            <person name="William W."/>
        </authorList>
    </citation>
    <scope>NUCLEOTIDE SEQUENCE [LARGE SCALE GENOMIC DNA]</scope>
</reference>
<evidence type="ECO:0000313" key="5">
    <source>
        <dbReference type="Proteomes" id="UP001159428"/>
    </source>
</evidence>
<dbReference type="SUPFAM" id="SSF47473">
    <property type="entry name" value="EF-hand"/>
    <property type="match status" value="4"/>
</dbReference>
<sequence>MADQSSPGPFVKSFQGKSEITSADFLKIFKKFDTDENGFIDAGELDDFLVALAKENKGGNPDANEVAQMKKTILENYDDNFDGKLDLEELANILPTEENFLAKFQHANTLTTVDFFKVWNHYDQDHSGFIESDELEGFLTDLLGRDGQSLNPQRITDYQKAMLDLFDKNKDGKLSLPEMSKILPVEVNFLLKFGRDDMTEAKFNEIWSKYDQDGNGFIADEELEALLYDILDKDQKAMSFLLKSFLMASSQPKKPFVTKYHGKTQLTSTEFMEVFRKFDKDGNGYIEARELDPFLQELFEARYHGLAKDKVKEMRELILERYDKNYDGRLEIDELAQILPTEQNFLLQFHRESKLTSVEFMKIWNHYDVYREGYLEKKHLRGFFKDLMTVNNPHVSPQRIEEFVNGALDSFDKNQDGEIELSEMAKLLPVEENFLSKFQVRENLSRAEFEKIWYHYDQDHNGSIGGAELDALIRDLYIKNNKEPPDMKTISDQRDMIMRFADRDGDDSIQKEELGLFFSVAQSRRVQEIKVDVEEREAERKAEKDAEKQEQAKKPDDGGSTDGSTGCCWLL</sequence>
<dbReference type="AlphaFoldDB" id="A0AAU9VWE7"/>
<dbReference type="InterPro" id="IPR011992">
    <property type="entry name" value="EF-hand-dom_pair"/>
</dbReference>
<feature type="domain" description="EF-hand" evidence="3">
    <location>
        <begin position="198"/>
        <end position="233"/>
    </location>
</feature>
<dbReference type="InterPro" id="IPR018247">
    <property type="entry name" value="EF_Hand_1_Ca_BS"/>
</dbReference>
<evidence type="ECO:0000313" key="4">
    <source>
        <dbReference type="EMBL" id="CAH3041033.1"/>
    </source>
</evidence>
<dbReference type="GO" id="GO:0005829">
    <property type="term" value="C:cytosol"/>
    <property type="evidence" value="ECO:0007669"/>
    <property type="project" value="TreeGrafter"/>
</dbReference>
<dbReference type="InterPro" id="IPR051001">
    <property type="entry name" value="Calbindin_Ca-bind"/>
</dbReference>
<feature type="domain" description="EF-hand" evidence="3">
    <location>
        <begin position="266"/>
        <end position="301"/>
    </location>
</feature>
<dbReference type="Proteomes" id="UP001159428">
    <property type="component" value="Unassembled WGS sequence"/>
</dbReference>